<dbReference type="Pfam" id="PF07690">
    <property type="entry name" value="MFS_1"/>
    <property type="match status" value="1"/>
</dbReference>
<feature type="transmembrane region" description="Helical" evidence="5">
    <location>
        <begin position="85"/>
        <end position="105"/>
    </location>
</feature>
<sequence length="412" mass="41817">MSTTSAESLQAPADAGASLLPLLLANFAMVAGTYAFVTIAGPMARRMHLEPLHIGAIIGVVGLVWMAVAPRWGRAADTRGRLSTMRAAIVGFVASSLLLAGYVGWALRDGGSAVPPVWAGVVALLVTRAAMGGCYAGLPVAATAWIADRTPATGRAAAIARFGAAGAIGMVLAPPLAGWLAGFDMTLALAVFALLPLVGLAGLRRLRADGVHAVRQAPPRLKPTDPRVRLPWCSAFALYSAVMIANSVLGFYVIDRLHVRTGDASMVVGYALGSAGIGLIATQSLVGRLRAVAPLQWLRWGALAGGAGFVSALAAEAAHPLLLCVSYFVAACGMGAAFPAVAALASTRVEPHEQAACAGAMSMAQGLSMVVAPLAGTMLYELHPAAPFVSIGVVLALVFVATCGAGARAPAA</sequence>
<keyword evidence="2 5" id="KW-0812">Transmembrane</keyword>
<feature type="transmembrane region" description="Helical" evidence="5">
    <location>
        <begin position="52"/>
        <end position="73"/>
    </location>
</feature>
<dbReference type="PRINTS" id="PR01035">
    <property type="entry name" value="TCRTETA"/>
</dbReference>
<feature type="transmembrane region" description="Helical" evidence="5">
    <location>
        <begin position="357"/>
        <end position="380"/>
    </location>
</feature>
<dbReference type="GO" id="GO:0022857">
    <property type="term" value="F:transmembrane transporter activity"/>
    <property type="evidence" value="ECO:0007669"/>
    <property type="project" value="InterPro"/>
</dbReference>
<protein>
    <submittedName>
        <fullName evidence="6">MFS transporter</fullName>
    </submittedName>
</protein>
<dbReference type="SUPFAM" id="SSF103473">
    <property type="entry name" value="MFS general substrate transporter"/>
    <property type="match status" value="1"/>
</dbReference>
<accession>A0A0J5WH29</accession>
<dbReference type="Gene3D" id="1.20.1250.20">
    <property type="entry name" value="MFS general substrate transporter like domains"/>
    <property type="match status" value="1"/>
</dbReference>
<feature type="transmembrane region" description="Helical" evidence="5">
    <location>
        <begin position="187"/>
        <end position="206"/>
    </location>
</feature>
<evidence type="ECO:0000256" key="5">
    <source>
        <dbReference type="SAM" id="Phobius"/>
    </source>
</evidence>
<evidence type="ECO:0000313" key="7">
    <source>
        <dbReference type="Proteomes" id="UP000036338"/>
    </source>
</evidence>
<proteinExistence type="predicted"/>
<evidence type="ECO:0000256" key="4">
    <source>
        <dbReference type="ARBA" id="ARBA00023136"/>
    </source>
</evidence>
<keyword evidence="3 5" id="KW-1133">Transmembrane helix</keyword>
<evidence type="ECO:0000256" key="1">
    <source>
        <dbReference type="ARBA" id="ARBA00004141"/>
    </source>
</evidence>
<feature type="transmembrane region" description="Helical" evidence="5">
    <location>
        <begin position="159"/>
        <end position="181"/>
    </location>
</feature>
<dbReference type="Proteomes" id="UP000036338">
    <property type="component" value="Unassembled WGS sequence"/>
</dbReference>
<feature type="transmembrane region" description="Helical" evidence="5">
    <location>
        <begin position="320"/>
        <end position="345"/>
    </location>
</feature>
<dbReference type="AlphaFoldDB" id="A0A0J5WH29"/>
<comment type="subcellular location">
    <subcellularLocation>
        <location evidence="1">Membrane</location>
        <topology evidence="1">Multi-pass membrane protein</topology>
    </subcellularLocation>
</comment>
<dbReference type="RefSeq" id="WP_048250924.1">
    <property type="nucleotide sequence ID" value="NZ_LDWR01000063.1"/>
</dbReference>
<feature type="transmembrane region" description="Helical" evidence="5">
    <location>
        <begin position="386"/>
        <end position="407"/>
    </location>
</feature>
<dbReference type="PATRIC" id="fig|292.27.peg.7391"/>
<comment type="caution">
    <text evidence="6">The sequence shown here is derived from an EMBL/GenBank/DDBJ whole genome shotgun (WGS) entry which is preliminary data.</text>
</comment>
<dbReference type="PANTHER" id="PTHR23546">
    <property type="entry name" value="TRANSPORT PROTEIN"/>
    <property type="match status" value="1"/>
</dbReference>
<organism evidence="6 7">
    <name type="scientific">Burkholderia cepacia</name>
    <name type="common">Pseudomonas cepacia</name>
    <dbReference type="NCBI Taxonomy" id="292"/>
    <lineage>
        <taxon>Bacteria</taxon>
        <taxon>Pseudomonadati</taxon>
        <taxon>Pseudomonadota</taxon>
        <taxon>Betaproteobacteria</taxon>
        <taxon>Burkholderiales</taxon>
        <taxon>Burkholderiaceae</taxon>
        <taxon>Burkholderia</taxon>
        <taxon>Burkholderia cepacia complex</taxon>
    </lineage>
</organism>
<name>A0A0J5WH29_BURCE</name>
<keyword evidence="4 5" id="KW-0472">Membrane</keyword>
<dbReference type="InterPro" id="IPR001958">
    <property type="entry name" value="Tet-R_TetA/multi-R_MdtG-like"/>
</dbReference>
<feature type="transmembrane region" description="Helical" evidence="5">
    <location>
        <begin position="230"/>
        <end position="254"/>
    </location>
</feature>
<dbReference type="GO" id="GO:0016020">
    <property type="term" value="C:membrane"/>
    <property type="evidence" value="ECO:0007669"/>
    <property type="project" value="UniProtKB-SubCell"/>
</dbReference>
<feature type="transmembrane region" description="Helical" evidence="5">
    <location>
        <begin position="266"/>
        <end position="285"/>
    </location>
</feature>
<evidence type="ECO:0000313" key="6">
    <source>
        <dbReference type="EMBL" id="KML47328.1"/>
    </source>
</evidence>
<dbReference type="EMBL" id="LDWR01000063">
    <property type="protein sequence ID" value="KML47328.1"/>
    <property type="molecule type" value="Genomic_DNA"/>
</dbReference>
<feature type="transmembrane region" description="Helical" evidence="5">
    <location>
        <begin position="20"/>
        <end position="40"/>
    </location>
</feature>
<dbReference type="InterPro" id="IPR036259">
    <property type="entry name" value="MFS_trans_sf"/>
</dbReference>
<evidence type="ECO:0000256" key="2">
    <source>
        <dbReference type="ARBA" id="ARBA00022692"/>
    </source>
</evidence>
<feature type="transmembrane region" description="Helical" evidence="5">
    <location>
        <begin position="117"/>
        <end position="147"/>
    </location>
</feature>
<feature type="transmembrane region" description="Helical" evidence="5">
    <location>
        <begin position="297"/>
        <end position="314"/>
    </location>
</feature>
<evidence type="ECO:0000256" key="3">
    <source>
        <dbReference type="ARBA" id="ARBA00022989"/>
    </source>
</evidence>
<dbReference type="PANTHER" id="PTHR23546:SF1">
    <property type="entry name" value="MEMBRANE PROTEIN"/>
    <property type="match status" value="1"/>
</dbReference>
<reference evidence="6 7" key="1">
    <citation type="submission" date="2015-05" db="EMBL/GenBank/DDBJ databases">
        <title>Draft genome of Burkholderia cepacia LK29.</title>
        <authorList>
            <person name="Chan X.Y."/>
        </authorList>
    </citation>
    <scope>NUCLEOTIDE SEQUENCE [LARGE SCALE GENOMIC DNA]</scope>
    <source>
        <strain evidence="6 7">LK29</strain>
    </source>
</reference>
<gene>
    <name evidence="6" type="ORF">VL15_32470</name>
</gene>
<dbReference type="InterPro" id="IPR011701">
    <property type="entry name" value="MFS"/>
</dbReference>